<reference evidence="2" key="1">
    <citation type="submission" date="2013-08" db="EMBL/GenBank/DDBJ databases">
        <authorList>
            <person name="Mendez C."/>
            <person name="Richter M."/>
            <person name="Ferrer M."/>
            <person name="Sanchez J."/>
        </authorList>
    </citation>
    <scope>NUCLEOTIDE SEQUENCE</scope>
</reference>
<comment type="caution">
    <text evidence="2">The sequence shown here is derived from an EMBL/GenBank/DDBJ whole genome shotgun (WGS) entry which is preliminary data.</text>
</comment>
<protein>
    <submittedName>
        <fullName evidence="2">Prophage protein</fullName>
    </submittedName>
</protein>
<dbReference type="Pfam" id="PF08861">
    <property type="entry name" value="DUF1828"/>
    <property type="match status" value="1"/>
</dbReference>
<evidence type="ECO:0000313" key="2">
    <source>
        <dbReference type="EMBL" id="EQD27021.1"/>
    </source>
</evidence>
<accession>T0XW54</accession>
<reference evidence="2" key="2">
    <citation type="journal article" date="2014" name="ISME J.">
        <title>Microbial stratification in low pH oxic and suboxic macroscopic growths along an acid mine drainage.</title>
        <authorList>
            <person name="Mendez-Garcia C."/>
            <person name="Mesa V."/>
            <person name="Sprenger R.R."/>
            <person name="Richter M."/>
            <person name="Diez M.S."/>
            <person name="Solano J."/>
            <person name="Bargiela R."/>
            <person name="Golyshina O.V."/>
            <person name="Manteca A."/>
            <person name="Ramos J.L."/>
            <person name="Gallego J.R."/>
            <person name="Llorente I."/>
            <person name="Martins Dos Santos V.A."/>
            <person name="Jensen O.N."/>
            <person name="Pelaez A.I."/>
            <person name="Sanchez J."/>
            <person name="Ferrer M."/>
        </authorList>
    </citation>
    <scope>NUCLEOTIDE SEQUENCE</scope>
</reference>
<organism evidence="2">
    <name type="scientific">mine drainage metagenome</name>
    <dbReference type="NCBI Taxonomy" id="410659"/>
    <lineage>
        <taxon>unclassified sequences</taxon>
        <taxon>metagenomes</taxon>
        <taxon>ecological metagenomes</taxon>
    </lineage>
</organism>
<dbReference type="InterPro" id="IPR014960">
    <property type="entry name" value="DUF1828"/>
</dbReference>
<gene>
    <name evidence="2" type="ORF">B1B_19330</name>
</gene>
<dbReference type="EMBL" id="AUZY01012993">
    <property type="protein sequence ID" value="EQD27021.1"/>
    <property type="molecule type" value="Genomic_DNA"/>
</dbReference>
<proteinExistence type="predicted"/>
<feature type="non-terminal residue" evidence="2">
    <location>
        <position position="151"/>
    </location>
</feature>
<evidence type="ECO:0000259" key="1">
    <source>
        <dbReference type="Pfam" id="PF08861"/>
    </source>
</evidence>
<sequence length="151" mass="17499">MIAEAGNLIDQYLAWLREKTILRTVHDDWVEITTPFLDRHNDYLQIYMREKEGKIVLSDDGYTIDDLIQSGCNLDSPKRQQLLKQTLAGFGIQQRDNRLEAQATQHTFPMRKHDLLQAMLAVNDLFCLAVPMVTSLFFEDVIAWMEAADIR</sequence>
<feature type="domain" description="DUF1828" evidence="1">
    <location>
        <begin position="34"/>
        <end position="122"/>
    </location>
</feature>
<name>T0XW54_9ZZZZ</name>
<dbReference type="AlphaFoldDB" id="T0XW54"/>